<proteinExistence type="predicted"/>
<dbReference type="OrthoDB" id="8883291at2"/>
<sequence>MIRRLLNLPRRGLIALGALVPIGAVGVWLLGPGQSPLNDVPALAPPDGAMRVYHLGHSLVGADMPVMLAQLSGVYHRFNVQRGSGTSLRAHWEDSEPILDFDMVNAPPVWRDPKDALQAGDYDAVIFTEMVELRDALKYFDAAEYLHRWAQLARRGNPDTRLYIYETWHRLDDPDGWLTRIDNDLQDLWLGRLLAKDRKSAPPRPLYLIPGGQALAAVTRAAEAGEIPGLDSRDDLFDRLPDGALDQIHLSPLGAYVVALTHYAVLYHQSPEGVPHEVTLADGSSFTALDAEGARQLQAIVWGVVTRLPRTGVQAASSFAISETQ</sequence>
<name>A0A2T1ANS4_TRISK</name>
<gene>
    <name evidence="2" type="ORF">CLV89_101483</name>
</gene>
<evidence type="ECO:0000313" key="3">
    <source>
        <dbReference type="Proteomes" id="UP000237718"/>
    </source>
</evidence>
<reference evidence="2 3" key="1">
    <citation type="submission" date="2018-03" db="EMBL/GenBank/DDBJ databases">
        <title>Genomic Encyclopedia of Archaeal and Bacterial Type Strains, Phase II (KMG-II): from individual species to whole genera.</title>
        <authorList>
            <person name="Goeker M."/>
        </authorList>
    </citation>
    <scope>NUCLEOTIDE SEQUENCE [LARGE SCALE GENOMIC DNA]</scope>
    <source>
        <strain evidence="2 3">DSM 25328</strain>
    </source>
</reference>
<comment type="caution">
    <text evidence="2">The sequence shown here is derived from an EMBL/GenBank/DDBJ whole genome shotgun (WGS) entry which is preliminary data.</text>
</comment>
<evidence type="ECO:0000313" key="2">
    <source>
        <dbReference type="EMBL" id="PRZ50265.1"/>
    </source>
</evidence>
<keyword evidence="1" id="KW-1133">Transmembrane helix</keyword>
<accession>A0A2T1ANS4</accession>
<keyword evidence="1" id="KW-0472">Membrane</keyword>
<dbReference type="Gene3D" id="3.40.50.1110">
    <property type="entry name" value="SGNH hydrolase"/>
    <property type="match status" value="1"/>
</dbReference>
<dbReference type="EMBL" id="PVUF01000001">
    <property type="protein sequence ID" value="PRZ50265.1"/>
    <property type="molecule type" value="Genomic_DNA"/>
</dbReference>
<dbReference type="InterPro" id="IPR036514">
    <property type="entry name" value="SGNH_hydro_sf"/>
</dbReference>
<keyword evidence="1" id="KW-0812">Transmembrane</keyword>
<dbReference type="RefSeq" id="WP_106162015.1">
    <property type="nucleotide sequence ID" value="NZ_PVUF01000001.1"/>
</dbReference>
<protein>
    <submittedName>
        <fullName evidence="2">Uncharacterized protein</fullName>
    </submittedName>
</protein>
<dbReference type="Proteomes" id="UP000237718">
    <property type="component" value="Unassembled WGS sequence"/>
</dbReference>
<dbReference type="AlphaFoldDB" id="A0A2T1ANS4"/>
<evidence type="ECO:0000256" key="1">
    <source>
        <dbReference type="SAM" id="Phobius"/>
    </source>
</evidence>
<feature type="transmembrane region" description="Helical" evidence="1">
    <location>
        <begin position="12"/>
        <end position="31"/>
    </location>
</feature>
<organism evidence="2 3">
    <name type="scientific">Tritonibacter scottomollicae</name>
    <name type="common">Epibacterium scottomollicae</name>
    <dbReference type="NCBI Taxonomy" id="483013"/>
    <lineage>
        <taxon>Bacteria</taxon>
        <taxon>Pseudomonadati</taxon>
        <taxon>Pseudomonadota</taxon>
        <taxon>Alphaproteobacteria</taxon>
        <taxon>Rhodobacterales</taxon>
        <taxon>Paracoccaceae</taxon>
        <taxon>Tritonibacter</taxon>
    </lineage>
</organism>
<dbReference type="GO" id="GO:0016788">
    <property type="term" value="F:hydrolase activity, acting on ester bonds"/>
    <property type="evidence" value="ECO:0007669"/>
    <property type="project" value="UniProtKB-ARBA"/>
</dbReference>